<protein>
    <recommendedName>
        <fullName evidence="1">F-box domain-containing protein</fullName>
    </recommendedName>
</protein>
<feature type="domain" description="F-box" evidence="1">
    <location>
        <begin position="436"/>
        <end position="481"/>
    </location>
</feature>
<dbReference type="SUPFAM" id="SSF81383">
    <property type="entry name" value="F-box domain"/>
    <property type="match status" value="2"/>
</dbReference>
<evidence type="ECO:0000313" key="3">
    <source>
        <dbReference type="Proteomes" id="UP000054248"/>
    </source>
</evidence>
<gene>
    <name evidence="2" type="ORF">M407DRAFT_23981</name>
</gene>
<dbReference type="PROSITE" id="PS50181">
    <property type="entry name" value="FBOX"/>
    <property type="match status" value="1"/>
</dbReference>
<dbReference type="Gene3D" id="1.20.1280.50">
    <property type="match status" value="2"/>
</dbReference>
<dbReference type="AlphaFoldDB" id="A0A0C3Q9P6"/>
<dbReference type="InterPro" id="IPR036047">
    <property type="entry name" value="F-box-like_dom_sf"/>
</dbReference>
<dbReference type="Proteomes" id="UP000054248">
    <property type="component" value="Unassembled WGS sequence"/>
</dbReference>
<reference evidence="3" key="2">
    <citation type="submission" date="2015-01" db="EMBL/GenBank/DDBJ databases">
        <title>Evolutionary Origins and Diversification of the Mycorrhizal Mutualists.</title>
        <authorList>
            <consortium name="DOE Joint Genome Institute"/>
            <consortium name="Mycorrhizal Genomics Consortium"/>
            <person name="Kohler A."/>
            <person name="Kuo A."/>
            <person name="Nagy L.G."/>
            <person name="Floudas D."/>
            <person name="Copeland A."/>
            <person name="Barry K.W."/>
            <person name="Cichocki N."/>
            <person name="Veneault-Fourrey C."/>
            <person name="LaButti K."/>
            <person name="Lindquist E.A."/>
            <person name="Lipzen A."/>
            <person name="Lundell T."/>
            <person name="Morin E."/>
            <person name="Murat C."/>
            <person name="Riley R."/>
            <person name="Ohm R."/>
            <person name="Sun H."/>
            <person name="Tunlid A."/>
            <person name="Henrissat B."/>
            <person name="Grigoriev I.V."/>
            <person name="Hibbett D.S."/>
            <person name="Martin F."/>
        </authorList>
    </citation>
    <scope>NUCLEOTIDE SEQUENCE [LARGE SCALE GENOMIC DNA]</scope>
    <source>
        <strain evidence="3">MUT 4182</strain>
    </source>
</reference>
<dbReference type="OrthoDB" id="3354475at2759"/>
<dbReference type="HOGENOM" id="CLU_324197_0_0_1"/>
<accession>A0A0C3Q9P6</accession>
<keyword evidence="3" id="KW-1185">Reference proteome</keyword>
<reference evidence="2 3" key="1">
    <citation type="submission" date="2014-04" db="EMBL/GenBank/DDBJ databases">
        <authorList>
            <consortium name="DOE Joint Genome Institute"/>
            <person name="Kuo A."/>
            <person name="Girlanda M."/>
            <person name="Perotto S."/>
            <person name="Kohler A."/>
            <person name="Nagy L.G."/>
            <person name="Floudas D."/>
            <person name="Copeland A."/>
            <person name="Barry K.W."/>
            <person name="Cichocki N."/>
            <person name="Veneault-Fourrey C."/>
            <person name="LaButti K."/>
            <person name="Lindquist E.A."/>
            <person name="Lipzen A."/>
            <person name="Lundell T."/>
            <person name="Morin E."/>
            <person name="Murat C."/>
            <person name="Sun H."/>
            <person name="Tunlid A."/>
            <person name="Henrissat B."/>
            <person name="Grigoriev I.V."/>
            <person name="Hibbett D.S."/>
            <person name="Martin F."/>
            <person name="Nordberg H.P."/>
            <person name="Cantor M.N."/>
            <person name="Hua S.X."/>
        </authorList>
    </citation>
    <scope>NUCLEOTIDE SEQUENCE [LARGE SCALE GENOMIC DNA]</scope>
    <source>
        <strain evidence="2 3">MUT 4182</strain>
    </source>
</reference>
<evidence type="ECO:0000313" key="2">
    <source>
        <dbReference type="EMBL" id="KIO26785.1"/>
    </source>
</evidence>
<dbReference type="InterPro" id="IPR001810">
    <property type="entry name" value="F-box_dom"/>
</dbReference>
<dbReference type="Pfam" id="PF12937">
    <property type="entry name" value="F-box-like"/>
    <property type="match status" value="2"/>
</dbReference>
<name>A0A0C3Q9P6_9AGAM</name>
<dbReference type="EMBL" id="KN823019">
    <property type="protein sequence ID" value="KIO26785.1"/>
    <property type="molecule type" value="Genomic_DNA"/>
</dbReference>
<evidence type="ECO:0000259" key="1">
    <source>
        <dbReference type="PROSITE" id="PS50181"/>
    </source>
</evidence>
<sequence>MSSRTPTTHGQRRGSIQTIPLEALSMIFAMSDKPTCAAACLVSRRWRGVAMNELWRSLPSLLPLFQLLGPLADSDTGYDLHPDCVSTAQSWHLFRSHAPRVQSLTHNELDFGKGISTGLILRTLAVHSGGILPNLRAVHWDLYISRFNIPLAFCPPSLERMSLHIGNEDLDVDSVKRLLCGLSSSLANRLKFFEFGTDASPAANAALTTALKTFLKSQSDLLELKLTEYDIQDPVILEGDVPDDLRSIGYEERFIAMYMEPILQLSGIEDIRLWLGYKLELKLRDIQQMGQAWKGLKSLILLPEGPGILFSHLVTFAQWFPVLQQFAARFDCNEGAPPADDVPSRFKSLRRLTLLDAKIPYWWQLPYVAGFLVAVCGPKVEVRHTTADSLDTITFLDDLEPWKVGDKDEELQDWMDAFYRGPGKPMSSRTPTTQRRASIQTIPPEVMSMIFAMSDKPTCAAACLVCRRWSGAAMDELWRSLPSLLPLFELLGPLFESDTGYDLAPDCVLTAQSWDLFRSYAQRIQSLTHDESYDDVEISIGLIVRALEVHPGGILPNLRAVHWELDTSELNHPLAFCPPSLERMSLHIYYHHSSVDSVKRLFCDLSSSLANRLRFFEFGTQFSGAWDATITTAMTNFLKSQSGLVELKLPNYEIQDPVIVSEVCQTSLQLRTFCAEVGNMTKELFRVALDALARRGASLRRVRLIWARSESREGTICLADMEPILKLFVIEDIRLWLGCKLELKVRDIQLMGQAWRGLKSLILLPAAPGIPLPHLATFAQWFPVLQQFAARFDCEVDPPSADEVPSRFKSLRRLILLDAEIPDWQLPYVAEFLVVVCGPKVEVISTTEYSSLDGITFLDDLEAWEVGYEDEELQARMDAFYRVHEAIKKMD</sequence>
<organism evidence="2 3">
    <name type="scientific">Tulasnella calospora MUT 4182</name>
    <dbReference type="NCBI Taxonomy" id="1051891"/>
    <lineage>
        <taxon>Eukaryota</taxon>
        <taxon>Fungi</taxon>
        <taxon>Dikarya</taxon>
        <taxon>Basidiomycota</taxon>
        <taxon>Agaricomycotina</taxon>
        <taxon>Agaricomycetes</taxon>
        <taxon>Cantharellales</taxon>
        <taxon>Tulasnellaceae</taxon>
        <taxon>Tulasnella</taxon>
    </lineage>
</organism>
<proteinExistence type="predicted"/>